<dbReference type="GO" id="GO:0005509">
    <property type="term" value="F:calcium ion binding"/>
    <property type="evidence" value="ECO:0007669"/>
    <property type="project" value="InterPro"/>
</dbReference>
<keyword evidence="2" id="KW-0732">Signal</keyword>
<feature type="region of interest" description="Disordered" evidence="1">
    <location>
        <begin position="276"/>
        <end position="312"/>
    </location>
</feature>
<protein>
    <recommendedName>
        <fullName evidence="3">EF-hand domain-containing protein</fullName>
    </recommendedName>
</protein>
<organism evidence="4 5">
    <name type="scientific">Gimesia maris</name>
    <dbReference type="NCBI Taxonomy" id="122"/>
    <lineage>
        <taxon>Bacteria</taxon>
        <taxon>Pseudomonadati</taxon>
        <taxon>Planctomycetota</taxon>
        <taxon>Planctomycetia</taxon>
        <taxon>Planctomycetales</taxon>
        <taxon>Planctomycetaceae</taxon>
        <taxon>Gimesia</taxon>
    </lineage>
</organism>
<dbReference type="EMBL" id="DQAY01000118">
    <property type="protein sequence ID" value="HCO25165.1"/>
    <property type="molecule type" value="Genomic_DNA"/>
</dbReference>
<dbReference type="AlphaFoldDB" id="A0A3D3R8M1"/>
<feature type="domain" description="EF-hand" evidence="3">
    <location>
        <begin position="27"/>
        <end position="62"/>
    </location>
</feature>
<dbReference type="PROSITE" id="PS50222">
    <property type="entry name" value="EF_HAND_2"/>
    <property type="match status" value="2"/>
</dbReference>
<dbReference type="Proteomes" id="UP000263642">
    <property type="component" value="Unassembled WGS sequence"/>
</dbReference>
<evidence type="ECO:0000313" key="5">
    <source>
        <dbReference type="Proteomes" id="UP000263642"/>
    </source>
</evidence>
<evidence type="ECO:0000256" key="1">
    <source>
        <dbReference type="SAM" id="MobiDB-lite"/>
    </source>
</evidence>
<evidence type="ECO:0000256" key="2">
    <source>
        <dbReference type="SAM" id="SignalP"/>
    </source>
</evidence>
<feature type="compositionally biased region" description="Basic and acidic residues" evidence="1">
    <location>
        <begin position="101"/>
        <end position="115"/>
    </location>
</feature>
<dbReference type="Gene3D" id="1.10.238.10">
    <property type="entry name" value="EF-hand"/>
    <property type="match status" value="1"/>
</dbReference>
<accession>A0A3D3R8M1</accession>
<dbReference type="InterPro" id="IPR018247">
    <property type="entry name" value="EF_Hand_1_Ca_BS"/>
</dbReference>
<proteinExistence type="predicted"/>
<feature type="compositionally biased region" description="Gly residues" evidence="1">
    <location>
        <begin position="120"/>
        <end position="131"/>
    </location>
</feature>
<comment type="caution">
    <text evidence="4">The sequence shown here is derived from an EMBL/GenBank/DDBJ whole genome shotgun (WGS) entry which is preliminary data.</text>
</comment>
<sequence length="378" mass="41404">MFRFTSLLIPSVLLVGFCTDLAYAQPGGDSRSRGFMSFLDRNKNGVIEASEFDQMPGRFKETLEAAGVNTSRDMSQQEFERIMPQVMERMRSQRSSFGGGDRSDRGSRGRDDRSRFGSSRGFGGPPGGGRSGSDRDDDDDRDRSGGFGRGGFDRDAMRGRYGSFEPDRREASDSASGGRSSSSSSSSSSKNEPAKPVRTTVDLNQEFVPHDIDQDGQIGLYEWRKNNPTKLGEFFTMDLNGDGFLTPKEIKLAKEGKTQRSAASFMFALNSGQTSANPLAASGNTSAPGSAETPKTSTPEKTSQPVSVQVSAPSTDPLVAQAGYFFKLVDRDKDGSVSPAEWKKSRSMRKLFEQANIDLTVSMPQEQFVKHYLEIKKK</sequence>
<gene>
    <name evidence="4" type="ORF">DIT97_19845</name>
</gene>
<feature type="signal peptide" evidence="2">
    <location>
        <begin position="1"/>
        <end position="24"/>
    </location>
</feature>
<evidence type="ECO:0000313" key="4">
    <source>
        <dbReference type="EMBL" id="HCO25165.1"/>
    </source>
</evidence>
<reference evidence="4 5" key="1">
    <citation type="journal article" date="2018" name="Nat. Biotechnol.">
        <title>A standardized bacterial taxonomy based on genome phylogeny substantially revises the tree of life.</title>
        <authorList>
            <person name="Parks D.H."/>
            <person name="Chuvochina M."/>
            <person name="Waite D.W."/>
            <person name="Rinke C."/>
            <person name="Skarshewski A."/>
            <person name="Chaumeil P.A."/>
            <person name="Hugenholtz P."/>
        </authorList>
    </citation>
    <scope>NUCLEOTIDE SEQUENCE [LARGE SCALE GENOMIC DNA]</scope>
    <source>
        <strain evidence="4">UBA9375</strain>
    </source>
</reference>
<dbReference type="InterPro" id="IPR002048">
    <property type="entry name" value="EF_hand_dom"/>
</dbReference>
<feature type="compositionally biased region" description="Low complexity" evidence="1">
    <location>
        <begin position="303"/>
        <end position="312"/>
    </location>
</feature>
<feature type="compositionally biased region" description="Polar residues" evidence="1">
    <location>
        <begin position="276"/>
        <end position="302"/>
    </location>
</feature>
<dbReference type="PROSITE" id="PS00018">
    <property type="entry name" value="EF_HAND_1"/>
    <property type="match status" value="3"/>
</dbReference>
<feature type="chain" id="PRO_5017710924" description="EF-hand domain-containing protein" evidence="2">
    <location>
        <begin position="25"/>
        <end position="378"/>
    </location>
</feature>
<dbReference type="SUPFAM" id="SSF47473">
    <property type="entry name" value="EF-hand"/>
    <property type="match status" value="1"/>
</dbReference>
<name>A0A3D3R8M1_9PLAN</name>
<feature type="region of interest" description="Disordered" evidence="1">
    <location>
        <begin position="90"/>
        <end position="202"/>
    </location>
</feature>
<evidence type="ECO:0000259" key="3">
    <source>
        <dbReference type="PROSITE" id="PS50222"/>
    </source>
</evidence>
<feature type="domain" description="EF-hand" evidence="3">
    <location>
        <begin position="317"/>
        <end position="352"/>
    </location>
</feature>
<feature type="compositionally biased region" description="Low complexity" evidence="1">
    <location>
        <begin position="173"/>
        <end position="189"/>
    </location>
</feature>
<dbReference type="Pfam" id="PF13202">
    <property type="entry name" value="EF-hand_5"/>
    <property type="match status" value="3"/>
</dbReference>
<dbReference type="InterPro" id="IPR011992">
    <property type="entry name" value="EF-hand-dom_pair"/>
</dbReference>